<dbReference type="Proteomes" id="UP001164746">
    <property type="component" value="Chromosome 5"/>
</dbReference>
<gene>
    <name evidence="1" type="ORF">MAR_020823</name>
</gene>
<reference evidence="1" key="1">
    <citation type="submission" date="2022-11" db="EMBL/GenBank/DDBJ databases">
        <title>Centuries of genome instability and evolution in soft-shell clam transmissible cancer (bioRxiv).</title>
        <authorList>
            <person name="Hart S.F.M."/>
            <person name="Yonemitsu M.A."/>
            <person name="Giersch R.M."/>
            <person name="Beal B.F."/>
            <person name="Arriagada G."/>
            <person name="Davis B.W."/>
            <person name="Ostrander E.A."/>
            <person name="Goff S.P."/>
            <person name="Metzger M.J."/>
        </authorList>
    </citation>
    <scope>NUCLEOTIDE SEQUENCE</scope>
    <source>
        <strain evidence="1">MELC-2E11</strain>
        <tissue evidence="1">Siphon/mantle</tissue>
    </source>
</reference>
<dbReference type="EMBL" id="CP111016">
    <property type="protein sequence ID" value="WAR05454.1"/>
    <property type="molecule type" value="Genomic_DNA"/>
</dbReference>
<protein>
    <submittedName>
        <fullName evidence="1">Uncharacterized protein</fullName>
    </submittedName>
</protein>
<evidence type="ECO:0000313" key="1">
    <source>
        <dbReference type="EMBL" id="WAR05454.1"/>
    </source>
</evidence>
<proteinExistence type="predicted"/>
<feature type="non-terminal residue" evidence="1">
    <location>
        <position position="102"/>
    </location>
</feature>
<evidence type="ECO:0000313" key="2">
    <source>
        <dbReference type="Proteomes" id="UP001164746"/>
    </source>
</evidence>
<accession>A0ABY7E8H6</accession>
<sequence>MSPRNNTNKQQFINMLNGHLSDLLCPLLQTEPKKSRKNRCVWNIKVFKQQLREYALTSSSCMRSFEASLKKFITVDFHEQATVFGTLSASTANVVTAGKNAL</sequence>
<name>A0ABY7E8H6_MYAAR</name>
<keyword evidence="2" id="KW-1185">Reference proteome</keyword>
<organism evidence="1 2">
    <name type="scientific">Mya arenaria</name>
    <name type="common">Soft-shell clam</name>
    <dbReference type="NCBI Taxonomy" id="6604"/>
    <lineage>
        <taxon>Eukaryota</taxon>
        <taxon>Metazoa</taxon>
        <taxon>Spiralia</taxon>
        <taxon>Lophotrochozoa</taxon>
        <taxon>Mollusca</taxon>
        <taxon>Bivalvia</taxon>
        <taxon>Autobranchia</taxon>
        <taxon>Heteroconchia</taxon>
        <taxon>Euheterodonta</taxon>
        <taxon>Imparidentia</taxon>
        <taxon>Neoheterodontei</taxon>
        <taxon>Myida</taxon>
        <taxon>Myoidea</taxon>
        <taxon>Myidae</taxon>
        <taxon>Mya</taxon>
    </lineage>
</organism>